<feature type="compositionally biased region" description="Acidic residues" evidence="1">
    <location>
        <begin position="805"/>
        <end position="822"/>
    </location>
</feature>
<name>A0A329S3Q5_9STRA</name>
<keyword evidence="8" id="KW-1185">Reference proteome</keyword>
<feature type="compositionally biased region" description="Polar residues" evidence="1">
    <location>
        <begin position="321"/>
        <end position="331"/>
    </location>
</feature>
<feature type="compositionally biased region" description="Low complexity" evidence="1">
    <location>
        <begin position="387"/>
        <end position="397"/>
    </location>
</feature>
<dbReference type="OrthoDB" id="79796at2759"/>
<dbReference type="EMBL" id="MJFZ01000368">
    <property type="protein sequence ID" value="RAW30496.1"/>
    <property type="molecule type" value="Genomic_DNA"/>
</dbReference>
<reference evidence="2" key="2">
    <citation type="submission" date="2018-10" db="EMBL/GenBank/DDBJ databases">
        <title>Effector identification in a new, highly contiguous assembly of the strawberry crown rot pathogen Phytophthora cactorum.</title>
        <authorList>
            <person name="Armitage A.D."/>
            <person name="Nellist C.F."/>
            <person name="Bates H."/>
            <person name="Vickerstaff R.J."/>
            <person name="Harrison R.J."/>
        </authorList>
    </citation>
    <scope>NUCLEOTIDE SEQUENCE</scope>
    <source>
        <strain evidence="2">15-7</strain>
        <strain evidence="3">4032</strain>
        <strain evidence="4">4040</strain>
        <strain evidence="5">P415</strain>
        <strain evidence="6">P421</strain>
    </source>
</reference>
<feature type="compositionally biased region" description="Low complexity" evidence="1">
    <location>
        <begin position="363"/>
        <end position="376"/>
    </location>
</feature>
<evidence type="ECO:0000256" key="1">
    <source>
        <dbReference type="SAM" id="MobiDB-lite"/>
    </source>
</evidence>
<evidence type="ECO:0000313" key="8">
    <source>
        <dbReference type="Proteomes" id="UP000251314"/>
    </source>
</evidence>
<dbReference type="Proteomes" id="UP000735874">
    <property type="component" value="Unassembled WGS sequence"/>
</dbReference>
<sequence length="837" mass="92503">MAKKRRRSESFQADDDDARKRLAAFHARMFELPQEDAPVPASVTPRVVFKAKSKKHKKNPGDTDDGEPVPMVKFNKMKIKKEKKKKVVTVAEKKLAMGPAVVKVPGMPKGVKNKPQEKKKGKKEVKKTTVQTPQWNSMNNDEERENDDGVDPLKQPLGSVKAMVTEKVKKVKKMAVQTPEWNPMKNVEEREEEDGVDPLEQALGSVIEMVTQKKVKKVKKTTVPAPQRHSMKKEKDEDNNGVDPLEQALGSVNAMVMKQGAKPPVVAVPSIEKPNNSVEIAEEKNATAEFAVNNNAGDDVKKPISKKIKKRRRNKKKALEANNSDPASGNLNARGAEVANEIPAVCEKGTESESTVKTTANGSASSKATAPSPKSPSSRKKRKKSVKVNSMNSVSPKTQTLLQPRQGKPLIVSDEAESQTVSKTIAPKDSTTVLSKTVKIAPATNGTAAAKVAASNKKIIPNLEKKNVAHTKPMTPIAASLANDVKKKNDIFLPAQETRRQPAVSSKHPQKAVPPQVVQLHELHDASSSSESEHEGGFEFNHWDSDSLFSRLIDSAARERWELVEVGRLVRLFAAEWDFKESKTAHFLIDTCPELVSVDFLEGLGVNLSAKQLVQVFEAGSGNSGVLMNKMASAVENGHLSVRDPSFVSALERRVALMESNTEVMELLHPLLESLSTVRDVGCLLKQLCEHWQLERKVALVQQVLLSSIFDDLDGNQDDILLDLPDLNGRLDFPSRLDQEDVDENGNLKGFLANEDSEYSEEERSEQEEDDEKDSDEEEDPYEGETDSDEEMEISGCSRSRNQFIEDEADVGEEDEEEEEEENERHNDDGSSSSDSD</sequence>
<organism evidence="7 8">
    <name type="scientific">Phytophthora cactorum</name>
    <dbReference type="NCBI Taxonomy" id="29920"/>
    <lineage>
        <taxon>Eukaryota</taxon>
        <taxon>Sar</taxon>
        <taxon>Stramenopiles</taxon>
        <taxon>Oomycota</taxon>
        <taxon>Peronosporomycetes</taxon>
        <taxon>Peronosporales</taxon>
        <taxon>Peronosporaceae</taxon>
        <taxon>Phytophthora</taxon>
    </lineage>
</organism>
<dbReference type="Proteomes" id="UP000736787">
    <property type="component" value="Unassembled WGS sequence"/>
</dbReference>
<dbReference type="Proteomes" id="UP000774804">
    <property type="component" value="Unassembled WGS sequence"/>
</dbReference>
<evidence type="ECO:0000313" key="4">
    <source>
        <dbReference type="EMBL" id="KAG2950248.1"/>
    </source>
</evidence>
<evidence type="ECO:0000313" key="7">
    <source>
        <dbReference type="EMBL" id="RAW30496.1"/>
    </source>
</evidence>
<reference evidence="7 8" key="1">
    <citation type="submission" date="2018-01" db="EMBL/GenBank/DDBJ databases">
        <title>Draft genome of the strawberry crown rot pathogen Phytophthora cactorum.</title>
        <authorList>
            <person name="Armitage A.D."/>
            <person name="Lysoe E."/>
            <person name="Nellist C.F."/>
            <person name="Harrison R.J."/>
            <person name="Brurberg M.B."/>
        </authorList>
    </citation>
    <scope>NUCLEOTIDE SEQUENCE [LARGE SCALE GENOMIC DNA]</scope>
    <source>
        <strain evidence="7 8">10300</strain>
    </source>
</reference>
<proteinExistence type="predicted"/>
<feature type="compositionally biased region" description="Acidic residues" evidence="1">
    <location>
        <begin position="755"/>
        <end position="793"/>
    </location>
</feature>
<dbReference type="Proteomes" id="UP000760860">
    <property type="component" value="Unassembled WGS sequence"/>
</dbReference>
<feature type="compositionally biased region" description="Basic residues" evidence="1">
    <location>
        <begin position="49"/>
        <end position="58"/>
    </location>
</feature>
<dbReference type="EMBL" id="RCML01000075">
    <property type="protein sequence ID" value="KAG2993221.1"/>
    <property type="molecule type" value="Genomic_DNA"/>
</dbReference>
<dbReference type="Proteomes" id="UP000251314">
    <property type="component" value="Unassembled WGS sequence"/>
</dbReference>
<feature type="compositionally biased region" description="Basic residues" evidence="1">
    <location>
        <begin position="75"/>
        <end position="86"/>
    </location>
</feature>
<dbReference type="AlphaFoldDB" id="A0A329S3Q5"/>
<feature type="region of interest" description="Disordered" evidence="1">
    <location>
        <begin position="101"/>
        <end position="158"/>
    </location>
</feature>
<dbReference type="EMBL" id="RCMG01000085">
    <property type="protein sequence ID" value="KAG2864221.1"/>
    <property type="molecule type" value="Genomic_DNA"/>
</dbReference>
<feature type="region of interest" description="Disordered" evidence="1">
    <location>
        <begin position="215"/>
        <end position="245"/>
    </location>
</feature>
<evidence type="ECO:0000313" key="3">
    <source>
        <dbReference type="EMBL" id="KAG2937665.1"/>
    </source>
</evidence>
<dbReference type="VEuPathDB" id="FungiDB:PC110_g13152"/>
<evidence type="ECO:0000313" key="2">
    <source>
        <dbReference type="EMBL" id="KAG2864221.1"/>
    </source>
</evidence>
<feature type="compositionally biased region" description="Acidic residues" evidence="1">
    <location>
        <begin position="140"/>
        <end position="150"/>
    </location>
</feature>
<feature type="compositionally biased region" description="Polar residues" evidence="1">
    <location>
        <begin position="352"/>
        <end position="362"/>
    </location>
</feature>
<dbReference type="EMBL" id="RCMV01000057">
    <property type="protein sequence ID" value="KAG3226448.1"/>
    <property type="molecule type" value="Genomic_DNA"/>
</dbReference>
<gene>
    <name evidence="7" type="ORF">PC110_g13152</name>
    <name evidence="2" type="ORF">PC113_g4768</name>
    <name evidence="3" type="ORF">PC115_g4076</name>
    <name evidence="4" type="ORF">PC117_g4583</name>
    <name evidence="5" type="ORF">PC118_g4124</name>
    <name evidence="6" type="ORF">PC129_g2977</name>
</gene>
<dbReference type="EMBL" id="RCMI01000074">
    <property type="protein sequence ID" value="KAG2937665.1"/>
    <property type="molecule type" value="Genomic_DNA"/>
</dbReference>
<feature type="compositionally biased region" description="Basic residues" evidence="1">
    <location>
        <begin position="303"/>
        <end position="316"/>
    </location>
</feature>
<dbReference type="Proteomes" id="UP000697107">
    <property type="component" value="Unassembled WGS sequence"/>
</dbReference>
<feature type="region of interest" description="Disordered" evidence="1">
    <location>
        <begin position="287"/>
        <end position="424"/>
    </location>
</feature>
<feature type="region of interest" description="Disordered" evidence="1">
    <location>
        <begin position="48"/>
        <end position="86"/>
    </location>
</feature>
<evidence type="ECO:0000313" key="6">
    <source>
        <dbReference type="EMBL" id="KAG3226448.1"/>
    </source>
</evidence>
<dbReference type="EMBL" id="RCMK01000074">
    <property type="protein sequence ID" value="KAG2950248.1"/>
    <property type="molecule type" value="Genomic_DNA"/>
</dbReference>
<accession>A0A329S3Q5</accession>
<feature type="compositionally biased region" description="Low complexity" evidence="1">
    <location>
        <begin position="101"/>
        <end position="110"/>
    </location>
</feature>
<feature type="compositionally biased region" description="Basic residues" evidence="1">
    <location>
        <begin position="377"/>
        <end position="386"/>
    </location>
</feature>
<feature type="region of interest" description="Disordered" evidence="1">
    <location>
        <begin position="735"/>
        <end position="837"/>
    </location>
</feature>
<comment type="caution">
    <text evidence="7">The sequence shown here is derived from an EMBL/GenBank/DDBJ whole genome shotgun (WGS) entry which is preliminary data.</text>
</comment>
<evidence type="ECO:0000313" key="5">
    <source>
        <dbReference type="EMBL" id="KAG2993221.1"/>
    </source>
</evidence>
<protein>
    <submittedName>
        <fullName evidence="7">Uncharacterized protein</fullName>
    </submittedName>
</protein>